<comment type="caution">
    <text evidence="1">The sequence shown here is derived from an EMBL/GenBank/DDBJ whole genome shotgun (WGS) entry which is preliminary data.</text>
</comment>
<sequence length="133" mass="14032">MTVEFVAALPVLLAVAAISVNALTYFGWCAAFDDDFRDSVRVYAASPAYGQGVGDTCALIERALDERLDAENVSASVSAHGVSAGHTSFSATLEYMPTLFGLGLKSEVMGVALPKLSHTEELVVDCYKPGVLL</sequence>
<evidence type="ECO:0008006" key="3">
    <source>
        <dbReference type="Google" id="ProtNLM"/>
    </source>
</evidence>
<dbReference type="Proteomes" id="UP000253792">
    <property type="component" value="Unassembled WGS sequence"/>
</dbReference>
<reference evidence="1 2" key="1">
    <citation type="journal article" date="2018" name="Elife">
        <title>Discovery and characterization of a prevalent human gut bacterial enzyme sufficient for the inactivation of a family of plant toxins.</title>
        <authorList>
            <person name="Koppel N."/>
            <person name="Bisanz J.E."/>
            <person name="Pandelia M.E."/>
            <person name="Turnbaugh P.J."/>
            <person name="Balskus E.P."/>
        </authorList>
    </citation>
    <scope>NUCLEOTIDE SEQUENCE [LARGE SCALE GENOMIC DNA]</scope>
    <source>
        <strain evidence="2">anaerobia AP69FAA</strain>
    </source>
</reference>
<evidence type="ECO:0000313" key="2">
    <source>
        <dbReference type="Proteomes" id="UP000253792"/>
    </source>
</evidence>
<dbReference type="EMBL" id="PPTP01000003">
    <property type="protein sequence ID" value="RDB56290.1"/>
    <property type="molecule type" value="Genomic_DNA"/>
</dbReference>
<keyword evidence="2" id="KW-1185">Reference proteome</keyword>
<proteinExistence type="predicted"/>
<protein>
    <recommendedName>
        <fullName evidence="3">Pilus assembly protein TadE</fullName>
    </recommendedName>
</protein>
<name>A0A369LAC9_9ACTN</name>
<evidence type="ECO:0000313" key="1">
    <source>
        <dbReference type="EMBL" id="RDB56290.1"/>
    </source>
</evidence>
<gene>
    <name evidence="1" type="ORF">C1880_04770</name>
</gene>
<dbReference type="STRING" id="1034345.GCA_000236865_00505"/>
<organism evidence="1 2">
    <name type="scientific">Senegalimassilia anaerobia</name>
    <dbReference type="NCBI Taxonomy" id="1473216"/>
    <lineage>
        <taxon>Bacteria</taxon>
        <taxon>Bacillati</taxon>
        <taxon>Actinomycetota</taxon>
        <taxon>Coriobacteriia</taxon>
        <taxon>Coriobacteriales</taxon>
        <taxon>Coriobacteriaceae</taxon>
        <taxon>Senegalimassilia</taxon>
    </lineage>
</organism>
<dbReference type="OrthoDB" id="3177655at2"/>
<dbReference type="AlphaFoldDB" id="A0A369LAC9"/>
<accession>A0A369LAC9</accession>